<keyword evidence="2 13" id="KW-0963">Cytoplasm</keyword>
<dbReference type="InterPro" id="IPR020563">
    <property type="entry name" value="X-over_junc_endoDNase_Mg_BS"/>
</dbReference>
<evidence type="ECO:0000256" key="11">
    <source>
        <dbReference type="ARBA" id="ARBA00023204"/>
    </source>
</evidence>
<feature type="binding site" evidence="13">
    <location>
        <position position="145"/>
    </location>
    <ligand>
        <name>Mg(2+)</name>
        <dbReference type="ChEBI" id="CHEBI:18420"/>
        <label>1</label>
    </ligand>
</feature>
<protein>
    <recommendedName>
        <fullName evidence="13 14">Crossover junction endodeoxyribonuclease RuvC</fullName>
        <ecNumber evidence="13 14">3.1.21.10</ecNumber>
    </recommendedName>
    <alternativeName>
        <fullName evidence="13">Holliday junction nuclease RuvC</fullName>
    </alternativeName>
    <alternativeName>
        <fullName evidence="13">Holliday junction resolvase RuvC</fullName>
    </alternativeName>
</protein>
<dbReference type="InterPro" id="IPR036397">
    <property type="entry name" value="RNaseH_sf"/>
</dbReference>
<evidence type="ECO:0000256" key="7">
    <source>
        <dbReference type="ARBA" id="ARBA00022801"/>
    </source>
</evidence>
<dbReference type="GO" id="GO:0003677">
    <property type="term" value="F:DNA binding"/>
    <property type="evidence" value="ECO:0007669"/>
    <property type="project" value="UniProtKB-KW"/>
</dbReference>
<dbReference type="Pfam" id="PF02075">
    <property type="entry name" value="RuvC"/>
    <property type="match status" value="1"/>
</dbReference>
<dbReference type="InterPro" id="IPR012337">
    <property type="entry name" value="RNaseH-like_sf"/>
</dbReference>
<dbReference type="AlphaFoldDB" id="A0A399D6F8"/>
<name>A0A399D6F8_9BACT</name>
<evidence type="ECO:0000256" key="3">
    <source>
        <dbReference type="ARBA" id="ARBA00022722"/>
    </source>
</evidence>
<keyword evidence="16" id="KW-1185">Reference proteome</keyword>
<evidence type="ECO:0000256" key="4">
    <source>
        <dbReference type="ARBA" id="ARBA00022723"/>
    </source>
</evidence>
<feature type="active site" evidence="13">
    <location>
        <position position="12"/>
    </location>
</feature>
<keyword evidence="7 13" id="KW-0378">Hydrolase</keyword>
<dbReference type="PANTHER" id="PTHR30194:SF3">
    <property type="entry name" value="CROSSOVER JUNCTION ENDODEOXYRIBONUCLEASE RUVC"/>
    <property type="match status" value="1"/>
</dbReference>
<evidence type="ECO:0000256" key="2">
    <source>
        <dbReference type="ARBA" id="ARBA00022490"/>
    </source>
</evidence>
<dbReference type="EMBL" id="QWET01000004">
    <property type="protein sequence ID" value="RIH66000.1"/>
    <property type="molecule type" value="Genomic_DNA"/>
</dbReference>
<feature type="binding site" evidence="13">
    <location>
        <position position="12"/>
    </location>
    <ligand>
        <name>Mg(2+)</name>
        <dbReference type="ChEBI" id="CHEBI:18420"/>
        <label>1</label>
    </ligand>
</feature>
<comment type="function">
    <text evidence="13">The RuvA-RuvB-RuvC complex processes Holliday junction (HJ) DNA during genetic recombination and DNA repair. Endonuclease that resolves HJ intermediates. Cleaves cruciform DNA by making single-stranded nicks across the HJ at symmetrical positions within the homologous arms, yielding a 5'-phosphate and a 3'-hydroxyl group; requires a central core of homology in the junction. The consensus cleavage sequence is 5'-(A/T)TT(C/G)-3'. Cleavage occurs on the 3'-side of the TT dinucleotide at the point of strand exchange. HJ branch migration catalyzed by RuvA-RuvB allows RuvC to scan DNA until it finds its consensus sequence, where it cleaves and resolves the cruciform DNA.</text>
</comment>
<comment type="similarity">
    <text evidence="1 13">Belongs to the RuvC family.</text>
</comment>
<evidence type="ECO:0000256" key="14">
    <source>
        <dbReference type="NCBIfam" id="TIGR00228"/>
    </source>
</evidence>
<dbReference type="InterPro" id="IPR002176">
    <property type="entry name" value="X-over_junc_endoDNase_RuvC"/>
</dbReference>
<dbReference type="HAMAP" id="MF_00034">
    <property type="entry name" value="RuvC"/>
    <property type="match status" value="1"/>
</dbReference>
<keyword evidence="5 13" id="KW-0255">Endonuclease</keyword>
<comment type="subcellular location">
    <subcellularLocation>
        <location evidence="13">Cytoplasm</location>
    </subcellularLocation>
</comment>
<dbReference type="GO" id="GO:0048476">
    <property type="term" value="C:Holliday junction resolvase complex"/>
    <property type="evidence" value="ECO:0007669"/>
    <property type="project" value="UniProtKB-UniRule"/>
</dbReference>
<feature type="active site" evidence="13">
    <location>
        <position position="72"/>
    </location>
</feature>
<dbReference type="NCBIfam" id="TIGR00228">
    <property type="entry name" value="ruvC"/>
    <property type="match status" value="1"/>
</dbReference>
<dbReference type="RefSeq" id="WP_119349235.1">
    <property type="nucleotide sequence ID" value="NZ_JBFHKJ010000588.1"/>
</dbReference>
<dbReference type="GO" id="GO:0006310">
    <property type="term" value="P:DNA recombination"/>
    <property type="evidence" value="ECO:0007669"/>
    <property type="project" value="UniProtKB-UniRule"/>
</dbReference>
<comment type="cofactor">
    <cofactor evidence="13">
        <name>Mg(2+)</name>
        <dbReference type="ChEBI" id="CHEBI:18420"/>
    </cofactor>
    <text evidence="13">Binds 2 Mg(2+) ion per subunit.</text>
</comment>
<dbReference type="PANTHER" id="PTHR30194">
    <property type="entry name" value="CROSSOVER JUNCTION ENDODEOXYRIBONUCLEASE RUVC"/>
    <property type="match status" value="1"/>
</dbReference>
<evidence type="ECO:0000256" key="9">
    <source>
        <dbReference type="ARBA" id="ARBA00023125"/>
    </source>
</evidence>
<evidence type="ECO:0000313" key="16">
    <source>
        <dbReference type="Proteomes" id="UP000266441"/>
    </source>
</evidence>
<dbReference type="CDD" id="cd16962">
    <property type="entry name" value="RuvC"/>
    <property type="match status" value="1"/>
</dbReference>
<keyword evidence="11 13" id="KW-0234">DNA repair</keyword>
<accession>A0A399D6F8</accession>
<keyword evidence="10 13" id="KW-0233">DNA recombination</keyword>
<dbReference type="GO" id="GO:0005737">
    <property type="term" value="C:cytoplasm"/>
    <property type="evidence" value="ECO:0007669"/>
    <property type="project" value="UniProtKB-SubCell"/>
</dbReference>
<keyword evidence="6 13" id="KW-0227">DNA damage</keyword>
<dbReference type="EC" id="3.1.21.10" evidence="13 14"/>
<evidence type="ECO:0000256" key="12">
    <source>
        <dbReference type="ARBA" id="ARBA00029354"/>
    </source>
</evidence>
<feature type="active site" evidence="13">
    <location>
        <position position="145"/>
    </location>
</feature>
<dbReference type="PROSITE" id="PS01321">
    <property type="entry name" value="RUVC"/>
    <property type="match status" value="1"/>
</dbReference>
<evidence type="ECO:0000313" key="15">
    <source>
        <dbReference type="EMBL" id="RIH66000.1"/>
    </source>
</evidence>
<dbReference type="Proteomes" id="UP000266441">
    <property type="component" value="Unassembled WGS sequence"/>
</dbReference>
<evidence type="ECO:0000256" key="8">
    <source>
        <dbReference type="ARBA" id="ARBA00022842"/>
    </source>
</evidence>
<dbReference type="SUPFAM" id="SSF53098">
    <property type="entry name" value="Ribonuclease H-like"/>
    <property type="match status" value="1"/>
</dbReference>
<gene>
    <name evidence="13 15" type="primary">ruvC</name>
    <name evidence="15" type="ORF">D1164_06965</name>
</gene>
<evidence type="ECO:0000256" key="13">
    <source>
        <dbReference type="HAMAP-Rule" id="MF_00034"/>
    </source>
</evidence>
<proteinExistence type="inferred from homology"/>
<dbReference type="GO" id="GO:0008821">
    <property type="term" value="F:crossover junction DNA endonuclease activity"/>
    <property type="evidence" value="ECO:0007669"/>
    <property type="project" value="UniProtKB-UniRule"/>
</dbReference>
<sequence>MNQKPLKILGIDPGTTVTGYGLVEIRNNQPVILNMGTLVPGRYSDHYQRLKHLHERALHLIEEYRPDVMAIEAPFYGKNVQSMLKLGRGQGVIMAAALHHSVPIHEYAPLLVKQSITGMGRASKQQVAYFLQKVYHLADLDHGLDASDAVAVAICHFIQQGKPQKNKEYKNWSDFVKKNPGRVK</sequence>
<comment type="subunit">
    <text evidence="13">Homodimer which binds Holliday junction (HJ) DNA. The HJ becomes 2-fold symmetrical on binding to RuvC with unstacked arms; it has a different conformation from HJ DNA in complex with RuvA. In the full resolvosome a probable DNA-RuvA(4)-RuvB(12)-RuvC(2) complex forms which resolves the HJ.</text>
</comment>
<dbReference type="GO" id="GO:0006281">
    <property type="term" value="P:DNA repair"/>
    <property type="evidence" value="ECO:0007669"/>
    <property type="project" value="UniProtKB-UniRule"/>
</dbReference>
<keyword evidence="9 13" id="KW-0238">DNA-binding</keyword>
<dbReference type="Gene3D" id="3.30.420.10">
    <property type="entry name" value="Ribonuclease H-like superfamily/Ribonuclease H"/>
    <property type="match status" value="1"/>
</dbReference>
<keyword evidence="4 13" id="KW-0479">Metal-binding</keyword>
<comment type="catalytic activity">
    <reaction evidence="12 13">
        <text>Endonucleolytic cleavage at a junction such as a reciprocal single-stranded crossover between two homologous DNA duplexes (Holliday junction).</text>
        <dbReference type="EC" id="3.1.21.10"/>
    </reaction>
</comment>
<keyword evidence="8 13" id="KW-0460">Magnesium</keyword>
<evidence type="ECO:0000256" key="5">
    <source>
        <dbReference type="ARBA" id="ARBA00022759"/>
    </source>
</evidence>
<evidence type="ECO:0000256" key="1">
    <source>
        <dbReference type="ARBA" id="ARBA00009518"/>
    </source>
</evidence>
<dbReference type="OrthoDB" id="9805499at2"/>
<evidence type="ECO:0000256" key="6">
    <source>
        <dbReference type="ARBA" id="ARBA00022763"/>
    </source>
</evidence>
<keyword evidence="3 13" id="KW-0540">Nuclease</keyword>
<evidence type="ECO:0000256" key="10">
    <source>
        <dbReference type="ARBA" id="ARBA00023172"/>
    </source>
</evidence>
<dbReference type="FunFam" id="3.30.420.10:FF:000002">
    <property type="entry name" value="Crossover junction endodeoxyribonuclease RuvC"/>
    <property type="match status" value="1"/>
</dbReference>
<organism evidence="15 16">
    <name type="scientific">Mariniphaga sediminis</name>
    <dbReference type="NCBI Taxonomy" id="1628158"/>
    <lineage>
        <taxon>Bacteria</taxon>
        <taxon>Pseudomonadati</taxon>
        <taxon>Bacteroidota</taxon>
        <taxon>Bacteroidia</taxon>
        <taxon>Marinilabiliales</taxon>
        <taxon>Prolixibacteraceae</taxon>
        <taxon>Mariniphaga</taxon>
    </lineage>
</organism>
<dbReference type="GO" id="GO:0000287">
    <property type="term" value="F:magnesium ion binding"/>
    <property type="evidence" value="ECO:0007669"/>
    <property type="project" value="UniProtKB-UniRule"/>
</dbReference>
<comment type="caution">
    <text evidence="15">The sequence shown here is derived from an EMBL/GenBank/DDBJ whole genome shotgun (WGS) entry which is preliminary data.</text>
</comment>
<reference evidence="15 16" key="1">
    <citation type="journal article" date="2015" name="Int. J. Syst. Evol. Microbiol.">
        <title>Mariniphaga sediminis sp. nov., isolated from coastal sediment.</title>
        <authorList>
            <person name="Wang F.Q."/>
            <person name="Shen Q.Y."/>
            <person name="Chen G.J."/>
            <person name="Du Z.J."/>
        </authorList>
    </citation>
    <scope>NUCLEOTIDE SEQUENCE [LARGE SCALE GENOMIC DNA]</scope>
    <source>
        <strain evidence="15 16">SY21</strain>
    </source>
</reference>
<feature type="binding site" evidence="13">
    <location>
        <position position="72"/>
    </location>
    <ligand>
        <name>Mg(2+)</name>
        <dbReference type="ChEBI" id="CHEBI:18420"/>
        <label>2</label>
    </ligand>
</feature>
<dbReference type="PRINTS" id="PR00696">
    <property type="entry name" value="RSOLVASERUVC"/>
</dbReference>